<dbReference type="SUPFAM" id="SSF52518">
    <property type="entry name" value="Thiamin diphosphate-binding fold (THDP-binding)"/>
    <property type="match status" value="1"/>
</dbReference>
<dbReference type="PANTHER" id="PTHR47514">
    <property type="entry name" value="TRANSKETOLASE N-TERMINAL SECTION-RELATED"/>
    <property type="match status" value="1"/>
</dbReference>
<dbReference type="InterPro" id="IPR005474">
    <property type="entry name" value="Transketolase_N"/>
</dbReference>
<protein>
    <recommendedName>
        <fullName evidence="4">2-oxoacid oxidoreductase (ferredoxin)</fullName>
        <ecNumber evidence="4">1.2.7.11</ecNumber>
    </recommendedName>
</protein>
<dbReference type="HOGENOM" id="CLU_009227_4_1_2"/>
<dbReference type="OrthoDB" id="25494at2157"/>
<dbReference type="PANTHER" id="PTHR47514:SF1">
    <property type="entry name" value="TRANSKETOLASE N-TERMINAL SECTION-RELATED"/>
    <property type="match status" value="1"/>
</dbReference>
<dbReference type="KEGG" id="clg:Calag_0106"/>
<feature type="domain" description="Transketolase N-terminal" evidence="7">
    <location>
        <begin position="81"/>
        <end position="243"/>
    </location>
</feature>
<comment type="similarity">
    <text evidence="2">Belongs to the transketolase family.</text>
</comment>
<evidence type="ECO:0000256" key="6">
    <source>
        <dbReference type="ARBA" id="ARBA00048893"/>
    </source>
</evidence>
<dbReference type="Proteomes" id="UP000010469">
    <property type="component" value="Chromosome"/>
</dbReference>
<dbReference type="STRING" id="1056495.Calag_0106"/>
<dbReference type="Gene3D" id="3.40.50.970">
    <property type="match status" value="1"/>
</dbReference>
<dbReference type="EMBL" id="CP003378">
    <property type="protein sequence ID" value="AFZ69894.1"/>
    <property type="molecule type" value="Genomic_DNA"/>
</dbReference>
<sequence length="255" mass="28118">MGRGHDAQPILNKVPSFVLNPENVYEKIVEKKTLANEFLNDFLKKINNYHGDSSRSVLNILITLYDYWIPKGIGLGISRSIILSKGHASPALYTLLALNKEIDYDELDTFATPNSRLQSHPEGGKIPGILFSTGSLGQGLSIANGIAYAAKLNNENKEIAVILGDGELDEGQIWESISTSYSLKIDNILAIVDRNGFQLSGPTEEIKIKESIKKKFEAFGWYTVEVKNDIKELMIALDLVSEIKGLPRALIVKSG</sequence>
<comment type="subunit">
    <text evidence="3">Heterodimer composed of an alpha and a beta subunit.</text>
</comment>
<evidence type="ECO:0000256" key="5">
    <source>
        <dbReference type="ARBA" id="ARBA00023052"/>
    </source>
</evidence>
<dbReference type="Pfam" id="PF00456">
    <property type="entry name" value="Transketolase_N"/>
    <property type="match status" value="1"/>
</dbReference>
<proteinExistence type="inferred from homology"/>
<dbReference type="GO" id="GO:0019164">
    <property type="term" value="F:pyruvate synthase activity"/>
    <property type="evidence" value="ECO:0007669"/>
    <property type="project" value="UniProtKB-ARBA"/>
</dbReference>
<evidence type="ECO:0000313" key="8">
    <source>
        <dbReference type="EMBL" id="AFZ69894.1"/>
    </source>
</evidence>
<dbReference type="GeneID" id="14211366"/>
<keyword evidence="9" id="KW-1185">Reference proteome</keyword>
<evidence type="ECO:0000313" key="9">
    <source>
        <dbReference type="Proteomes" id="UP000010469"/>
    </source>
</evidence>
<comment type="catalytic activity">
    <reaction evidence="6">
        <text>a 2-oxocarboxylate + 2 oxidized [2Fe-2S]-[ferredoxin] + CoA = an acyl-CoA + 2 reduced [2Fe-2S]-[ferredoxin] + CO2 + H(+)</text>
        <dbReference type="Rhea" id="RHEA:42316"/>
        <dbReference type="Rhea" id="RHEA-COMP:10000"/>
        <dbReference type="Rhea" id="RHEA-COMP:10001"/>
        <dbReference type="ChEBI" id="CHEBI:15378"/>
        <dbReference type="ChEBI" id="CHEBI:16526"/>
        <dbReference type="ChEBI" id="CHEBI:33737"/>
        <dbReference type="ChEBI" id="CHEBI:33738"/>
        <dbReference type="ChEBI" id="CHEBI:35179"/>
        <dbReference type="ChEBI" id="CHEBI:57287"/>
        <dbReference type="ChEBI" id="CHEBI:58342"/>
        <dbReference type="EC" id="1.2.7.11"/>
    </reaction>
</comment>
<keyword evidence="5" id="KW-0786">Thiamine pyrophosphate</keyword>
<evidence type="ECO:0000256" key="4">
    <source>
        <dbReference type="ARBA" id="ARBA00012691"/>
    </source>
</evidence>
<name>L0A8Z3_CALLD</name>
<organism evidence="8 9">
    <name type="scientific">Caldisphaera lagunensis (strain DSM 15908 / JCM 11604 / ANMR 0165 / IC-154)</name>
    <dbReference type="NCBI Taxonomy" id="1056495"/>
    <lineage>
        <taxon>Archaea</taxon>
        <taxon>Thermoproteota</taxon>
        <taxon>Thermoprotei</taxon>
        <taxon>Acidilobales</taxon>
        <taxon>Caldisphaeraceae</taxon>
        <taxon>Caldisphaera</taxon>
    </lineage>
</organism>
<evidence type="ECO:0000256" key="1">
    <source>
        <dbReference type="ARBA" id="ARBA00001964"/>
    </source>
</evidence>
<evidence type="ECO:0000256" key="3">
    <source>
        <dbReference type="ARBA" id="ARBA00011631"/>
    </source>
</evidence>
<dbReference type="eggNOG" id="arCOG01053">
    <property type="taxonomic scope" value="Archaea"/>
</dbReference>
<dbReference type="FunCoup" id="L0A8Z3">
    <property type="interactions" value="104"/>
</dbReference>
<dbReference type="InParanoid" id="L0A8Z3"/>
<gene>
    <name evidence="8" type="ordered locus">Calag_0106</name>
</gene>
<accession>L0A8Z3</accession>
<reference evidence="9" key="1">
    <citation type="submission" date="2012-03" db="EMBL/GenBank/DDBJ databases">
        <title>Complete genome of Caldisphaera lagunensis DSM 15908.</title>
        <authorList>
            <person name="Lucas S."/>
            <person name="Copeland A."/>
            <person name="Lapidus A."/>
            <person name="Glavina del Rio T."/>
            <person name="Dalin E."/>
            <person name="Tice H."/>
            <person name="Bruce D."/>
            <person name="Goodwin L."/>
            <person name="Pitluck S."/>
            <person name="Peters L."/>
            <person name="Mikhailova N."/>
            <person name="Teshima H."/>
            <person name="Kyrpides N."/>
            <person name="Mavromatis K."/>
            <person name="Ivanova N."/>
            <person name="Brettin T."/>
            <person name="Detter J.C."/>
            <person name="Han C."/>
            <person name="Larimer F."/>
            <person name="Land M."/>
            <person name="Hauser L."/>
            <person name="Markowitz V."/>
            <person name="Cheng J.-F."/>
            <person name="Hugenholtz P."/>
            <person name="Woyke T."/>
            <person name="Wu D."/>
            <person name="Spring S."/>
            <person name="Schroeder M."/>
            <person name="Brambilla E."/>
            <person name="Klenk H.-P."/>
            <person name="Eisen J.A."/>
        </authorList>
    </citation>
    <scope>NUCLEOTIDE SEQUENCE [LARGE SCALE GENOMIC DNA]</scope>
    <source>
        <strain evidence="9">DSM 15908 / JCM 11604 / IC-154</strain>
    </source>
</reference>
<evidence type="ECO:0000256" key="2">
    <source>
        <dbReference type="ARBA" id="ARBA00007131"/>
    </source>
</evidence>
<dbReference type="GO" id="GO:0018491">
    <property type="term" value="F:2-oxobutyrate synthase activity"/>
    <property type="evidence" value="ECO:0007669"/>
    <property type="project" value="UniProtKB-ARBA"/>
</dbReference>
<comment type="cofactor">
    <cofactor evidence="1">
        <name>thiamine diphosphate</name>
        <dbReference type="ChEBI" id="CHEBI:58937"/>
    </cofactor>
</comment>
<evidence type="ECO:0000259" key="7">
    <source>
        <dbReference type="Pfam" id="PF00456"/>
    </source>
</evidence>
<dbReference type="AlphaFoldDB" id="L0A8Z3"/>
<dbReference type="EC" id="1.2.7.11" evidence="4"/>
<dbReference type="RefSeq" id="WP_015231792.1">
    <property type="nucleotide sequence ID" value="NC_019791.1"/>
</dbReference>
<dbReference type="InterPro" id="IPR029061">
    <property type="entry name" value="THDP-binding"/>
</dbReference>